<evidence type="ECO:0000313" key="2">
    <source>
        <dbReference type="EMBL" id="CAL1716397.1"/>
    </source>
</evidence>
<sequence>MAHVSKPQEALSCASLRCSLGLEEFLPTSCILPGGQPGAQPLEQFTNLEGNSFTWSTDQPAGTSIGLTIRDSTGATGSSAPFTINSGSDTSCLNASGSSSAGASSTISTPGSTVTTPVSTSAPLSTPVSTPVTTGSTSQSVSRSVTTSSSGTSSPAASPTGGANTSGAESLFASAGLAGVVGAFVAAIMA</sequence>
<gene>
    <name evidence="2" type="ORF">GFSPODELE1_LOCUS10736</name>
</gene>
<accession>A0ABP1EB22</accession>
<feature type="region of interest" description="Disordered" evidence="1">
    <location>
        <begin position="56"/>
        <end position="75"/>
    </location>
</feature>
<keyword evidence="3" id="KW-1185">Reference proteome</keyword>
<dbReference type="EMBL" id="OZ037952">
    <property type="protein sequence ID" value="CAL1716397.1"/>
    <property type="molecule type" value="Genomic_DNA"/>
</dbReference>
<evidence type="ECO:0000313" key="3">
    <source>
        <dbReference type="Proteomes" id="UP001497453"/>
    </source>
</evidence>
<name>A0ABP1EB22_9APHY</name>
<reference evidence="3" key="1">
    <citation type="submission" date="2024-04" db="EMBL/GenBank/DDBJ databases">
        <authorList>
            <person name="Shaw F."/>
            <person name="Minotto A."/>
        </authorList>
    </citation>
    <scope>NUCLEOTIDE SEQUENCE [LARGE SCALE GENOMIC DNA]</scope>
</reference>
<proteinExistence type="predicted"/>
<organism evidence="2 3">
    <name type="scientific">Somion occarium</name>
    <dbReference type="NCBI Taxonomy" id="3059160"/>
    <lineage>
        <taxon>Eukaryota</taxon>
        <taxon>Fungi</taxon>
        <taxon>Dikarya</taxon>
        <taxon>Basidiomycota</taxon>
        <taxon>Agaricomycotina</taxon>
        <taxon>Agaricomycetes</taxon>
        <taxon>Polyporales</taxon>
        <taxon>Cerrenaceae</taxon>
        <taxon>Somion</taxon>
    </lineage>
</organism>
<feature type="region of interest" description="Disordered" evidence="1">
    <location>
        <begin position="102"/>
        <end position="166"/>
    </location>
</feature>
<feature type="compositionally biased region" description="Low complexity" evidence="1">
    <location>
        <begin position="102"/>
        <end position="163"/>
    </location>
</feature>
<evidence type="ECO:0000256" key="1">
    <source>
        <dbReference type="SAM" id="MobiDB-lite"/>
    </source>
</evidence>
<dbReference type="Proteomes" id="UP001497453">
    <property type="component" value="Chromosome 9"/>
</dbReference>
<protein>
    <submittedName>
        <fullName evidence="2">Uncharacterized protein</fullName>
    </submittedName>
</protein>